<dbReference type="SUPFAM" id="SSF52218">
    <property type="entry name" value="Flavoproteins"/>
    <property type="match status" value="1"/>
</dbReference>
<dbReference type="InterPro" id="IPR004465">
    <property type="entry name" value="RNR_NrdI"/>
</dbReference>
<dbReference type="EMBL" id="CP014163">
    <property type="protein sequence ID" value="AMB99154.1"/>
    <property type="molecule type" value="Genomic_DNA"/>
</dbReference>
<dbReference type="GO" id="GO:0010181">
    <property type="term" value="F:FMN binding"/>
    <property type="evidence" value="ECO:0007669"/>
    <property type="project" value="InterPro"/>
</dbReference>
<dbReference type="RefSeq" id="WP_067978344.1">
    <property type="nucleotide sequence ID" value="NZ_CP014163.1"/>
</dbReference>
<dbReference type="KEGG" id="auh:AWM75_03660"/>
<dbReference type="Pfam" id="PF07972">
    <property type="entry name" value="Flavodoxin_NdrI"/>
    <property type="match status" value="1"/>
</dbReference>
<dbReference type="NCBIfam" id="TIGR00333">
    <property type="entry name" value="nrdI"/>
    <property type="match status" value="1"/>
</dbReference>
<organism evidence="1 2">
    <name type="scientific">Aerococcus urinaehominis</name>
    <dbReference type="NCBI Taxonomy" id="128944"/>
    <lineage>
        <taxon>Bacteria</taxon>
        <taxon>Bacillati</taxon>
        <taxon>Bacillota</taxon>
        <taxon>Bacilli</taxon>
        <taxon>Lactobacillales</taxon>
        <taxon>Aerococcaceae</taxon>
        <taxon>Aerococcus</taxon>
    </lineage>
</organism>
<dbReference type="PANTHER" id="PTHR37297">
    <property type="entry name" value="PROTEIN NRDI"/>
    <property type="match status" value="1"/>
</dbReference>
<proteinExistence type="predicted"/>
<accession>A0A0X8FL94</accession>
<evidence type="ECO:0000313" key="2">
    <source>
        <dbReference type="Proteomes" id="UP000062260"/>
    </source>
</evidence>
<dbReference type="Gene3D" id="3.40.50.360">
    <property type="match status" value="1"/>
</dbReference>
<gene>
    <name evidence="1" type="ORF">AWM75_03660</name>
</gene>
<keyword evidence="2" id="KW-1185">Reference proteome</keyword>
<dbReference type="InterPro" id="IPR029039">
    <property type="entry name" value="Flavoprotein-like_sf"/>
</dbReference>
<protein>
    <submittedName>
        <fullName evidence="1">Ribonucleotide reductase stimulatory protein</fullName>
    </submittedName>
</protein>
<dbReference type="Proteomes" id="UP000062260">
    <property type="component" value="Chromosome"/>
</dbReference>
<dbReference type="PIRSF" id="PIRSF005087">
    <property type="entry name" value="NrdI"/>
    <property type="match status" value="1"/>
</dbReference>
<evidence type="ECO:0000313" key="1">
    <source>
        <dbReference type="EMBL" id="AMB99154.1"/>
    </source>
</evidence>
<dbReference type="STRING" id="128944.AWM75_03660"/>
<sequence>MLFVYMSVVGNTRRFVAKLDQPSLEIDDSNCFTEIDQDFILVAPTYAIEVTDVLNDFLESGKNLSYCRGVMGGGNRNFNDLFCFTAKDLCDDYHLPLLHMFEFMGSENDVKKVKEIVAEIENTSRV</sequence>
<dbReference type="PANTHER" id="PTHR37297:SF1">
    <property type="entry name" value="PROTEIN NRDI"/>
    <property type="match status" value="1"/>
</dbReference>
<name>A0A0X8FL94_9LACT</name>
<reference evidence="2" key="2">
    <citation type="submission" date="2016-01" db="EMBL/GenBank/DDBJ databases">
        <title>Six Aerococcus type strain genome sequencing and assembly using PacBio and Illumina Hiseq.</title>
        <authorList>
            <person name="Carkaci D."/>
            <person name="Dargis R."/>
            <person name="Nielsen X.C."/>
            <person name="Skovgaard O."/>
            <person name="Fuursted K."/>
            <person name="Christensen J.J."/>
        </authorList>
    </citation>
    <scope>NUCLEOTIDE SEQUENCE [LARGE SCALE GENOMIC DNA]</scope>
    <source>
        <strain evidence="2">CCUG42038B</strain>
    </source>
</reference>
<dbReference type="AlphaFoldDB" id="A0A0X8FL94"/>
<dbReference type="OrthoDB" id="350535at2"/>
<reference evidence="1 2" key="1">
    <citation type="journal article" date="2016" name="Genome Announc.">
        <title>Complete Genome Sequences of Aerococcus christensenii CCUG 28831T, Aerococcus sanguinicola CCUG 43001T, Aerococcus urinae CCUG 36881T, Aerococcus urinaeequi CCUG 28094T, Aerococcus urinaehominis CCUG 42038 BT, and Aerococcus viridans CCUG 4311T.</title>
        <authorList>
            <person name="Carkaci D."/>
            <person name="Dargis R."/>
            <person name="Nielsen X.C."/>
            <person name="Skovgaard O."/>
            <person name="Fuursted K."/>
            <person name="Christensen J.J."/>
        </authorList>
    </citation>
    <scope>NUCLEOTIDE SEQUENCE [LARGE SCALE GENOMIC DNA]</scope>
    <source>
        <strain evidence="1 2">CCUG42038B</strain>
    </source>
</reference>